<dbReference type="AlphaFoldDB" id="I0IFR0"/>
<dbReference type="EMBL" id="AP012338">
    <property type="protein sequence ID" value="BAM04098.1"/>
    <property type="molecule type" value="Genomic_DNA"/>
</dbReference>
<dbReference type="Pfam" id="PF13487">
    <property type="entry name" value="HD_5"/>
    <property type="match status" value="1"/>
</dbReference>
<dbReference type="PROSITE" id="PS51831">
    <property type="entry name" value="HD"/>
    <property type="match status" value="1"/>
</dbReference>
<dbReference type="KEGG" id="phm:PSMK_19390"/>
<dbReference type="CDD" id="cd00077">
    <property type="entry name" value="HDc"/>
    <property type="match status" value="1"/>
</dbReference>
<evidence type="ECO:0000313" key="3">
    <source>
        <dbReference type="EMBL" id="BAM04098.1"/>
    </source>
</evidence>
<dbReference type="InterPro" id="IPR006674">
    <property type="entry name" value="HD_domain"/>
</dbReference>
<proteinExistence type="predicted"/>
<dbReference type="PANTHER" id="PTHR43155">
    <property type="entry name" value="CYCLIC DI-GMP PHOSPHODIESTERASE PA4108-RELATED"/>
    <property type="match status" value="1"/>
</dbReference>
<gene>
    <name evidence="3" type="ordered locus">PSMK_19390</name>
</gene>
<organism evidence="3 4">
    <name type="scientific">Phycisphaera mikurensis (strain NBRC 102666 / KCTC 22515 / FYK2301M01)</name>
    <dbReference type="NCBI Taxonomy" id="1142394"/>
    <lineage>
        <taxon>Bacteria</taxon>
        <taxon>Pseudomonadati</taxon>
        <taxon>Planctomycetota</taxon>
        <taxon>Phycisphaerae</taxon>
        <taxon>Phycisphaerales</taxon>
        <taxon>Phycisphaeraceae</taxon>
        <taxon>Phycisphaera</taxon>
    </lineage>
</organism>
<dbReference type="SMART" id="SM00471">
    <property type="entry name" value="HDc"/>
    <property type="match status" value="1"/>
</dbReference>
<dbReference type="STRING" id="1142394.PSMK_19390"/>
<name>I0IFR0_PHYMF</name>
<feature type="domain" description="HD" evidence="1">
    <location>
        <begin position="198"/>
        <end position="321"/>
    </location>
</feature>
<accession>I0IFR0</accession>
<dbReference type="InterPro" id="IPR003607">
    <property type="entry name" value="HD/PDEase_dom"/>
</dbReference>
<evidence type="ECO:0000259" key="1">
    <source>
        <dbReference type="PROSITE" id="PS51831"/>
    </source>
</evidence>
<feature type="domain" description="HD-GYP" evidence="2">
    <location>
        <begin position="176"/>
        <end position="372"/>
    </location>
</feature>
<dbReference type="PANTHER" id="PTHR43155:SF2">
    <property type="entry name" value="CYCLIC DI-GMP PHOSPHODIESTERASE PA4108"/>
    <property type="match status" value="1"/>
</dbReference>
<evidence type="ECO:0000313" key="4">
    <source>
        <dbReference type="Proteomes" id="UP000007881"/>
    </source>
</evidence>
<dbReference type="SUPFAM" id="SSF109604">
    <property type="entry name" value="HD-domain/PDEase-like"/>
    <property type="match status" value="1"/>
</dbReference>
<dbReference type="PROSITE" id="PS51832">
    <property type="entry name" value="HD_GYP"/>
    <property type="match status" value="1"/>
</dbReference>
<dbReference type="Proteomes" id="UP000007881">
    <property type="component" value="Chromosome"/>
</dbReference>
<protein>
    <submittedName>
        <fullName evidence="3">Uncharacterized protein</fullName>
    </submittedName>
</protein>
<sequence length="382" mass="40016">MREVQSALEGRGFYGSEHPVVRDAQERALPRLREVLEEEPSVMVARLGDRVVAQGERLASEGILRRGLFARMEAAGFETLTFDRGFGGAELAAVLDGLHAGEAAAGSDASGVRLGHLLGGGAERAEASEAEPKAAGPAAADPAALMRPVGRAFQSILRGRPVERGGLHRLVEQLGQAARVGAGALLPMRDLKRHDDYTFAHAINVGILACGLAGAAGLDEGTVRDVTIAGMLHDAGKERVPTSLLNKPGRLTGEEKSIVDGHPVAGAKLLMAAEGVPRLAAIVAWEHHMNADGSGYPRQPAGHRRHPASQIVQLADVFDALRTRRPYRAALPLAEVHAVLLAGRGGPYDAALVDLFLREVVGETLPAAAPAAEPAAAPRRAA</sequence>
<evidence type="ECO:0000259" key="2">
    <source>
        <dbReference type="PROSITE" id="PS51832"/>
    </source>
</evidence>
<reference evidence="3 4" key="1">
    <citation type="submission" date="2012-02" db="EMBL/GenBank/DDBJ databases">
        <title>Complete genome sequence of Phycisphaera mikurensis NBRC 102666.</title>
        <authorList>
            <person name="Ankai A."/>
            <person name="Hosoyama A."/>
            <person name="Terui Y."/>
            <person name="Sekine M."/>
            <person name="Fukai R."/>
            <person name="Kato Y."/>
            <person name="Nakamura S."/>
            <person name="Yamada-Narita S."/>
            <person name="Kawakoshi A."/>
            <person name="Fukunaga Y."/>
            <person name="Yamazaki S."/>
            <person name="Fujita N."/>
        </authorList>
    </citation>
    <scope>NUCLEOTIDE SEQUENCE [LARGE SCALE GENOMIC DNA]</scope>
    <source>
        <strain evidence="4">NBRC 102666 / KCTC 22515 / FYK2301M01</strain>
    </source>
</reference>
<dbReference type="Gene3D" id="1.10.3210.10">
    <property type="entry name" value="Hypothetical protein af1432"/>
    <property type="match status" value="1"/>
</dbReference>
<dbReference type="HOGENOM" id="CLU_000445_92_1_0"/>
<dbReference type="InterPro" id="IPR037522">
    <property type="entry name" value="HD_GYP_dom"/>
</dbReference>
<dbReference type="eggNOG" id="COG2206">
    <property type="taxonomic scope" value="Bacteria"/>
</dbReference>
<keyword evidence="4" id="KW-1185">Reference proteome</keyword>